<dbReference type="Proteomes" id="UP000503251">
    <property type="component" value="Chromosome"/>
</dbReference>
<gene>
    <name evidence="1" type="ORF">E8L03_15350</name>
</gene>
<dbReference type="EMBL" id="CP039543">
    <property type="protein sequence ID" value="QJT10220.1"/>
    <property type="molecule type" value="Genomic_DNA"/>
</dbReference>
<evidence type="ECO:0000313" key="1">
    <source>
        <dbReference type="EMBL" id="QJT10220.1"/>
    </source>
</evidence>
<accession>A0ABX6NKR3</accession>
<evidence type="ECO:0008006" key="3">
    <source>
        <dbReference type="Google" id="ProtNLM"/>
    </source>
</evidence>
<organism evidence="1 2">
    <name type="scientific">Oceanidesulfovibrio marinus</name>
    <dbReference type="NCBI Taxonomy" id="370038"/>
    <lineage>
        <taxon>Bacteria</taxon>
        <taxon>Pseudomonadati</taxon>
        <taxon>Thermodesulfobacteriota</taxon>
        <taxon>Desulfovibrionia</taxon>
        <taxon>Desulfovibrionales</taxon>
        <taxon>Desulfovibrionaceae</taxon>
        <taxon>Oceanidesulfovibrio</taxon>
    </lineage>
</organism>
<protein>
    <recommendedName>
        <fullName evidence="3">Phage tail protein</fullName>
    </recommendedName>
</protein>
<reference evidence="1 2" key="1">
    <citation type="submission" date="2019-04" db="EMBL/GenBank/DDBJ databases">
        <title>Isolation and culture of sulfate reducing bacteria from the cold seep of the South China Sea.</title>
        <authorList>
            <person name="Sun C."/>
            <person name="Liu R."/>
        </authorList>
    </citation>
    <scope>NUCLEOTIDE SEQUENCE [LARGE SCALE GENOMIC DNA]</scope>
    <source>
        <strain evidence="1 2">CS1</strain>
    </source>
</reference>
<sequence>MQIYHYDRDTGAYLGPSLADESPLEPGVFILPAHATKIEPPETDSGDTAVWNGAAWEQVEDHRGETVYDTATLQELQVMELGPLSDDVTTLQPATVRDEWDGAQWVTPPPEPVLLSAFEFKERFTPTEQAAIMTSRELAPLALHVLTAPRGVDVTDAKAQEARAALEAAGWSVERLNEIFAVPGG</sequence>
<evidence type="ECO:0000313" key="2">
    <source>
        <dbReference type="Proteomes" id="UP000503251"/>
    </source>
</evidence>
<name>A0ABX6NKR3_9BACT</name>
<dbReference type="RefSeq" id="WP_171267815.1">
    <property type="nucleotide sequence ID" value="NZ_CP039543.1"/>
</dbReference>
<keyword evidence="2" id="KW-1185">Reference proteome</keyword>
<proteinExistence type="predicted"/>